<evidence type="ECO:0000313" key="1">
    <source>
        <dbReference type="EMBL" id="TRM61263.1"/>
    </source>
</evidence>
<sequence length="399" mass="43664">MLCYETTAPALPFDVLEAVVAYHRGDKLTLSALALVSSDVLIPTRKHLFADVELTGAKQCERLLAVIAASPHVAGYIRALRISADAHGDDALVESPALPLILRAMTPNLRVFALSGRGVASWESAPSSLTTALVKLLAIGSMFDVSLGFLARIPIGLMPLGPAVRKLRLIDVDPRGYPRPPTPGQSVLPGAPQLQLLEIHTRDDAAFTALLSYLVDAADLRHTRRMDVICPRWTDDAQDALHRVFTATAPSLTQLAIMPPFEVYIFPFSAEARAISLRALRHLRGFKVGLIDMPLLPCHGVDWLRRVIETLPENNVVQTVAVHVHWRPFDAARAPEYFALLDAAIATPRLRALKEVVVVGDDRTLGGSPGPSHNVDYDWRHLRERGITPNVAFLEFGKV</sequence>
<accession>A0A550C8Y7</accession>
<evidence type="ECO:0000313" key="2">
    <source>
        <dbReference type="Proteomes" id="UP000320762"/>
    </source>
</evidence>
<gene>
    <name evidence="1" type="ORF">BD626DRAFT_501950</name>
</gene>
<dbReference type="Proteomes" id="UP000320762">
    <property type="component" value="Unassembled WGS sequence"/>
</dbReference>
<name>A0A550C8Y7_9AGAR</name>
<dbReference type="EMBL" id="VDMD01000017">
    <property type="protein sequence ID" value="TRM61263.1"/>
    <property type="molecule type" value="Genomic_DNA"/>
</dbReference>
<reference evidence="1 2" key="1">
    <citation type="journal article" date="2019" name="New Phytol.">
        <title>Comparative genomics reveals unique wood-decay strategies and fruiting body development in the Schizophyllaceae.</title>
        <authorList>
            <person name="Almasi E."/>
            <person name="Sahu N."/>
            <person name="Krizsan K."/>
            <person name="Balint B."/>
            <person name="Kovacs G.M."/>
            <person name="Kiss B."/>
            <person name="Cseklye J."/>
            <person name="Drula E."/>
            <person name="Henrissat B."/>
            <person name="Nagy I."/>
            <person name="Chovatia M."/>
            <person name="Adam C."/>
            <person name="LaButti K."/>
            <person name="Lipzen A."/>
            <person name="Riley R."/>
            <person name="Grigoriev I.V."/>
            <person name="Nagy L.G."/>
        </authorList>
    </citation>
    <scope>NUCLEOTIDE SEQUENCE [LARGE SCALE GENOMIC DNA]</scope>
    <source>
        <strain evidence="1 2">NL-1724</strain>
    </source>
</reference>
<keyword evidence="2" id="KW-1185">Reference proteome</keyword>
<protein>
    <recommendedName>
        <fullName evidence="3">F-box domain-containing protein</fullName>
    </recommendedName>
</protein>
<comment type="caution">
    <text evidence="1">The sequence shown here is derived from an EMBL/GenBank/DDBJ whole genome shotgun (WGS) entry which is preliminary data.</text>
</comment>
<dbReference type="OrthoDB" id="2788229at2759"/>
<organism evidence="1 2">
    <name type="scientific">Schizophyllum amplum</name>
    <dbReference type="NCBI Taxonomy" id="97359"/>
    <lineage>
        <taxon>Eukaryota</taxon>
        <taxon>Fungi</taxon>
        <taxon>Dikarya</taxon>
        <taxon>Basidiomycota</taxon>
        <taxon>Agaricomycotina</taxon>
        <taxon>Agaricomycetes</taxon>
        <taxon>Agaricomycetidae</taxon>
        <taxon>Agaricales</taxon>
        <taxon>Schizophyllaceae</taxon>
        <taxon>Schizophyllum</taxon>
    </lineage>
</organism>
<evidence type="ECO:0008006" key="3">
    <source>
        <dbReference type="Google" id="ProtNLM"/>
    </source>
</evidence>
<dbReference type="AlphaFoldDB" id="A0A550C8Y7"/>
<proteinExistence type="predicted"/>